<dbReference type="AlphaFoldDB" id="A0A418X991"/>
<dbReference type="Proteomes" id="UP000284021">
    <property type="component" value="Unassembled WGS sequence"/>
</dbReference>
<protein>
    <submittedName>
        <fullName evidence="1">Uncharacterized protein</fullName>
    </submittedName>
</protein>
<evidence type="ECO:0000313" key="1">
    <source>
        <dbReference type="EMBL" id="RJG09052.1"/>
    </source>
</evidence>
<dbReference type="EMBL" id="QYUR01000008">
    <property type="protein sequence ID" value="RJG09052.1"/>
    <property type="molecule type" value="Genomic_DNA"/>
</dbReference>
<reference evidence="1 2" key="1">
    <citation type="submission" date="2018-09" db="EMBL/GenBank/DDBJ databases">
        <authorList>
            <person name="Zhu H."/>
        </authorList>
    </citation>
    <scope>NUCLEOTIDE SEQUENCE [LARGE SCALE GENOMIC DNA]</scope>
    <source>
        <strain evidence="1 2">K1S02-6</strain>
    </source>
</reference>
<accession>A0A418X991</accession>
<proteinExistence type="predicted"/>
<keyword evidence="2" id="KW-1185">Reference proteome</keyword>
<sequence>MEGLRRILTLRNASRHVPEAGAVCGSSARTDLCGGWQVTAIPTATEQDKGAATSRAGAANVPGEPVPYWYTPYSSRVRKAASCS</sequence>
<evidence type="ECO:0000313" key="2">
    <source>
        <dbReference type="Proteomes" id="UP000284021"/>
    </source>
</evidence>
<name>A0A418X991_9PSED</name>
<organism evidence="1 2">
    <name type="scientific">Pseudomonas cavernicola</name>
    <dbReference type="NCBI Taxonomy" id="2320866"/>
    <lineage>
        <taxon>Bacteria</taxon>
        <taxon>Pseudomonadati</taxon>
        <taxon>Pseudomonadota</taxon>
        <taxon>Gammaproteobacteria</taxon>
        <taxon>Pseudomonadales</taxon>
        <taxon>Pseudomonadaceae</taxon>
        <taxon>Pseudomonas</taxon>
    </lineage>
</organism>
<comment type="caution">
    <text evidence="1">The sequence shown here is derived from an EMBL/GenBank/DDBJ whole genome shotgun (WGS) entry which is preliminary data.</text>
</comment>
<gene>
    <name evidence="1" type="ORF">D3879_24900</name>
</gene>